<name>A0A2V3U1Y5_9HYPH</name>
<dbReference type="RefSeq" id="WP_245449940.1">
    <property type="nucleotide sequence ID" value="NZ_JAHBRY010000001.1"/>
</dbReference>
<evidence type="ECO:0000313" key="7">
    <source>
        <dbReference type="Proteomes" id="UP000248021"/>
    </source>
</evidence>
<keyword evidence="4" id="KW-0460">Magnesium</keyword>
<dbReference type="GO" id="GO:0005975">
    <property type="term" value="P:carbohydrate metabolic process"/>
    <property type="evidence" value="ECO:0007669"/>
    <property type="project" value="InterPro"/>
</dbReference>
<dbReference type="GO" id="GO:0046872">
    <property type="term" value="F:metal ion binding"/>
    <property type="evidence" value="ECO:0007669"/>
    <property type="project" value="UniProtKB-KW"/>
</dbReference>
<organism evidence="6 7">
    <name type="scientific">Chelatococcus asaccharovorans</name>
    <dbReference type="NCBI Taxonomy" id="28210"/>
    <lineage>
        <taxon>Bacteria</taxon>
        <taxon>Pseudomonadati</taxon>
        <taxon>Pseudomonadota</taxon>
        <taxon>Alphaproteobacteria</taxon>
        <taxon>Hyphomicrobiales</taxon>
        <taxon>Chelatococcaceae</taxon>
        <taxon>Chelatococcus</taxon>
    </lineage>
</organism>
<dbReference type="EMBL" id="QJJK01000008">
    <property type="protein sequence ID" value="PXW56301.1"/>
    <property type="molecule type" value="Genomic_DNA"/>
</dbReference>
<dbReference type="InterPro" id="IPR006879">
    <property type="entry name" value="YdjC-like"/>
</dbReference>
<dbReference type="Gene3D" id="3.20.20.370">
    <property type="entry name" value="Glycoside hydrolase/deacetylase"/>
    <property type="match status" value="1"/>
</dbReference>
<evidence type="ECO:0000256" key="4">
    <source>
        <dbReference type="ARBA" id="ARBA00022842"/>
    </source>
</evidence>
<sequence>MRVDAFGERWPPPRADARQAFALCADDFAMTKGVSRAILSLAGQGRLSATSVMTTMPHWRELAPALREHEAELAIGLHLNLTLGRPATAMPRLAADGRLPKFGRLALASLSGRLGEAVLGHEIAAEITAQLDLFAQVFGREPDYVDGHQHVHVLPGVRGPLLACLGSRGLAGRLWLRDPADHMAAILARRGPIVKALVIAMLARGWREAATAGGFATNQGFAGVSAFRSTGDFGTEFAAFLVAPGPRHLVMCHPGEIDAELAALDPVVDSRPLELAFLQSARFAEICRSAGLVLMPGATLKRQGVLAGAWQV</sequence>
<dbReference type="GO" id="GO:0019213">
    <property type="term" value="F:deacetylase activity"/>
    <property type="evidence" value="ECO:0007669"/>
    <property type="project" value="TreeGrafter"/>
</dbReference>
<dbReference type="Proteomes" id="UP000248021">
    <property type="component" value="Unassembled WGS sequence"/>
</dbReference>
<dbReference type="PANTHER" id="PTHR31609:SF1">
    <property type="entry name" value="CARBOHYDRATE DEACETYLASE"/>
    <property type="match status" value="1"/>
</dbReference>
<accession>A0A2V3U1Y5</accession>
<dbReference type="AlphaFoldDB" id="A0A2V3U1Y5"/>
<comment type="caution">
    <text evidence="6">The sequence shown here is derived from an EMBL/GenBank/DDBJ whole genome shotgun (WGS) entry which is preliminary data.</text>
</comment>
<evidence type="ECO:0000256" key="5">
    <source>
        <dbReference type="ARBA" id="ARBA00023277"/>
    </source>
</evidence>
<dbReference type="SUPFAM" id="SSF88713">
    <property type="entry name" value="Glycoside hydrolase/deacetylase"/>
    <property type="match status" value="1"/>
</dbReference>
<comment type="cofactor">
    <cofactor evidence="1">
        <name>Mg(2+)</name>
        <dbReference type="ChEBI" id="CHEBI:18420"/>
    </cofactor>
</comment>
<keyword evidence="2" id="KW-0479">Metal-binding</keyword>
<keyword evidence="7" id="KW-1185">Reference proteome</keyword>
<gene>
    <name evidence="6" type="ORF">C7450_10850</name>
</gene>
<evidence type="ECO:0000313" key="6">
    <source>
        <dbReference type="EMBL" id="PXW56301.1"/>
    </source>
</evidence>
<keyword evidence="5" id="KW-0119">Carbohydrate metabolism</keyword>
<keyword evidence="3" id="KW-0378">Hydrolase</keyword>
<evidence type="ECO:0000256" key="3">
    <source>
        <dbReference type="ARBA" id="ARBA00022801"/>
    </source>
</evidence>
<dbReference type="PANTHER" id="PTHR31609">
    <property type="entry name" value="YDJC DEACETYLASE FAMILY MEMBER"/>
    <property type="match status" value="1"/>
</dbReference>
<evidence type="ECO:0008006" key="8">
    <source>
        <dbReference type="Google" id="ProtNLM"/>
    </source>
</evidence>
<reference evidence="6 7" key="1">
    <citation type="submission" date="2018-05" db="EMBL/GenBank/DDBJ databases">
        <title>Genomic Encyclopedia of Type Strains, Phase IV (KMG-IV): sequencing the most valuable type-strain genomes for metagenomic binning, comparative biology and taxonomic classification.</title>
        <authorList>
            <person name="Goeker M."/>
        </authorList>
    </citation>
    <scope>NUCLEOTIDE SEQUENCE [LARGE SCALE GENOMIC DNA]</scope>
    <source>
        <strain evidence="6 7">DSM 6462</strain>
    </source>
</reference>
<protein>
    <recommendedName>
        <fullName evidence="8">ChbG/HpnK family deacetylase</fullName>
    </recommendedName>
</protein>
<evidence type="ECO:0000256" key="2">
    <source>
        <dbReference type="ARBA" id="ARBA00022723"/>
    </source>
</evidence>
<dbReference type="Pfam" id="PF04794">
    <property type="entry name" value="YdjC"/>
    <property type="match status" value="1"/>
</dbReference>
<dbReference type="GO" id="GO:0016787">
    <property type="term" value="F:hydrolase activity"/>
    <property type="evidence" value="ECO:0007669"/>
    <property type="project" value="UniProtKB-KW"/>
</dbReference>
<dbReference type="InterPro" id="IPR011330">
    <property type="entry name" value="Glyco_hydro/deAcase_b/a-brl"/>
</dbReference>
<dbReference type="CDD" id="cd10807">
    <property type="entry name" value="YdjC_like_3"/>
    <property type="match status" value="1"/>
</dbReference>
<evidence type="ECO:0000256" key="1">
    <source>
        <dbReference type="ARBA" id="ARBA00001946"/>
    </source>
</evidence>
<proteinExistence type="predicted"/>